<dbReference type="NCBIfam" id="TIGR04226">
    <property type="entry name" value="RrgB_K2N_iso_D2"/>
    <property type="match status" value="1"/>
</dbReference>
<dbReference type="InterPro" id="IPR032334">
    <property type="entry name" value="GramPos_pilinBB"/>
</dbReference>
<evidence type="ECO:0000313" key="4">
    <source>
        <dbReference type="EMBL" id="KAA8828194.1"/>
    </source>
</evidence>
<organism evidence="4 5">
    <name type="scientific">Bifidobacterium myosotis</name>
    <dbReference type="NCBI Taxonomy" id="1630166"/>
    <lineage>
        <taxon>Bacteria</taxon>
        <taxon>Bacillati</taxon>
        <taxon>Actinomycetota</taxon>
        <taxon>Actinomycetes</taxon>
        <taxon>Bifidobacteriales</taxon>
        <taxon>Bifidobacteriaceae</taxon>
        <taxon>Bifidobacterium</taxon>
    </lineage>
</organism>
<dbReference type="Gene3D" id="2.60.40.10">
    <property type="entry name" value="Immunoglobulins"/>
    <property type="match status" value="1"/>
</dbReference>
<dbReference type="RefSeq" id="WP_150379361.1">
    <property type="nucleotide sequence ID" value="NZ_RZUH01000004.1"/>
</dbReference>
<evidence type="ECO:0000313" key="5">
    <source>
        <dbReference type="Proteomes" id="UP000410049"/>
    </source>
</evidence>
<dbReference type="EMBL" id="RZUH01000004">
    <property type="protein sequence ID" value="KAA8828194.1"/>
    <property type="molecule type" value="Genomic_DNA"/>
</dbReference>
<dbReference type="NCBIfam" id="TIGR01167">
    <property type="entry name" value="LPXTG_anchor"/>
    <property type="match status" value="1"/>
</dbReference>
<keyword evidence="1" id="KW-0472">Membrane</keyword>
<comment type="caution">
    <text evidence="4">The sequence shown here is derived from an EMBL/GenBank/DDBJ whole genome shotgun (WGS) entry which is preliminary data.</text>
</comment>
<dbReference type="Pfam" id="PF16569">
    <property type="entry name" value="GramPos_pilinBB"/>
    <property type="match status" value="1"/>
</dbReference>
<evidence type="ECO:0000259" key="3">
    <source>
        <dbReference type="Pfam" id="PF17802"/>
    </source>
</evidence>
<dbReference type="InterPro" id="IPR041033">
    <property type="entry name" value="SpaA_PFL_dom_1"/>
</dbReference>
<dbReference type="Pfam" id="PF17802">
    <property type="entry name" value="SpaA"/>
    <property type="match status" value="1"/>
</dbReference>
<feature type="domain" description="SpaA-like prealbumin fold" evidence="3">
    <location>
        <begin position="390"/>
        <end position="495"/>
    </location>
</feature>
<name>A0A5M9ZKU4_9BIFI</name>
<dbReference type="Gene3D" id="2.60.40.740">
    <property type="match status" value="1"/>
</dbReference>
<keyword evidence="1" id="KW-0812">Transmembrane</keyword>
<dbReference type="InterPro" id="IPR026466">
    <property type="entry name" value="Fim_isopep_form_D2_dom"/>
</dbReference>
<evidence type="ECO:0000256" key="1">
    <source>
        <dbReference type="SAM" id="Phobius"/>
    </source>
</evidence>
<reference evidence="4 5" key="1">
    <citation type="journal article" date="2019" name="Syst. Appl. Microbiol.">
        <title>Characterization of Bifidobacterium species in feaces of the Egyptian fruit bat: Description of B. vespertilionis sp. nov. and B. rousetti sp. nov.</title>
        <authorList>
            <person name="Modesto M."/>
            <person name="Satti M."/>
            <person name="Watanabe K."/>
            <person name="Puglisi E."/>
            <person name="Morelli L."/>
            <person name="Huang C.-H."/>
            <person name="Liou J.-S."/>
            <person name="Miyashita M."/>
            <person name="Tamura T."/>
            <person name="Saito S."/>
            <person name="Mori K."/>
            <person name="Huang L."/>
            <person name="Sciavilla P."/>
            <person name="Sandri C."/>
            <person name="Spiezio C."/>
            <person name="Vitali F."/>
            <person name="Cavalieri D."/>
            <person name="Perpetuini G."/>
            <person name="Tofalo R."/>
            <person name="Bonetti A."/>
            <person name="Arita M."/>
            <person name="Mattarelli P."/>
        </authorList>
    </citation>
    <scope>NUCLEOTIDE SEQUENCE [LARGE SCALE GENOMIC DNA]</scope>
    <source>
        <strain evidence="4 5">RST17</strain>
    </source>
</reference>
<feature type="domain" description="Gram-positive pilin backbone subunit 2 Cna-B-like" evidence="2">
    <location>
        <begin position="236"/>
        <end position="371"/>
    </location>
</feature>
<dbReference type="InterPro" id="IPR013783">
    <property type="entry name" value="Ig-like_fold"/>
</dbReference>
<proteinExistence type="predicted"/>
<evidence type="ECO:0000259" key="2">
    <source>
        <dbReference type="Pfam" id="PF16569"/>
    </source>
</evidence>
<dbReference type="AlphaFoldDB" id="A0A5M9ZKU4"/>
<sequence>MAVDPVVTSATPEQLAAATALTVTSGADISAKTLKAINLARYTAAQISDNGTPDDASDDYLAGVDASTNADLAGAVDKALKASGAVTTDDKGAVTTAGYDPADPMAWAVQNLLDSNASPWAGRLRDFLTALAKDADVTAAADGQAAVALAKDADDTHTMTADVTPAGVWLILDRTAKGASASIPMLTGTGVGAVARLGTGDKAQTLGAVEYKPNDTTPEKKIVENGKETDSNTASIGDTVTYRLKTDVPNWTGYDHFRLRLGDTMTKGLTFKAITKVAVGKTDPLGADYYKASPVSQPAQDGSTTFTVEFGKGNDGARDILADDATKALFPVGAKVTVEYTAVLNKDAAVNDNAGNKSNDNTVTLEYSHNPNDWTDAGRTPGNTVRTYTGRFQLNKTDASGKPLAGAKFTVTAQGADKPLNLIAVSTAAEGDAQAANVYRTATADDDAKAIVTEITTPASGKVFIQGLKAGAYTIRETHSPLGATALPTFTLTIDPAKAGTKAGDPVRNAITAFTADPNKLASTDNVETATVKNVRNILELPKTGAVWLIAYAAGAVLAALGAALTLRRRA</sequence>
<keyword evidence="1" id="KW-1133">Transmembrane helix</keyword>
<accession>A0A5M9ZKU4</accession>
<protein>
    <submittedName>
        <fullName evidence="4">Isopeptide-forming domain-containing fimbrial protein</fullName>
    </submittedName>
</protein>
<dbReference type="Proteomes" id="UP000410049">
    <property type="component" value="Unassembled WGS sequence"/>
</dbReference>
<dbReference type="GO" id="GO:0005975">
    <property type="term" value="P:carbohydrate metabolic process"/>
    <property type="evidence" value="ECO:0007669"/>
    <property type="project" value="UniProtKB-ARBA"/>
</dbReference>
<feature type="transmembrane region" description="Helical" evidence="1">
    <location>
        <begin position="546"/>
        <end position="567"/>
    </location>
</feature>
<gene>
    <name evidence="4" type="ORF">EMO91_07080</name>
</gene>